<dbReference type="SUPFAM" id="SSF56935">
    <property type="entry name" value="Porins"/>
    <property type="match status" value="1"/>
</dbReference>
<dbReference type="PANTHER" id="PTHR30069:SF46">
    <property type="entry name" value="OAR PROTEIN"/>
    <property type="match status" value="1"/>
</dbReference>
<dbReference type="GO" id="GO:0015344">
    <property type="term" value="F:siderophore uptake transmembrane transporter activity"/>
    <property type="evidence" value="ECO:0007669"/>
    <property type="project" value="TreeGrafter"/>
</dbReference>
<keyword evidence="4" id="KW-0812">Transmembrane</keyword>
<dbReference type="Gene3D" id="2.60.40.1120">
    <property type="entry name" value="Carboxypeptidase-like, regulatory domain"/>
    <property type="match status" value="1"/>
</dbReference>
<dbReference type="RefSeq" id="WP_073231657.1">
    <property type="nucleotide sequence ID" value="NZ_FQUQ01000002.1"/>
</dbReference>
<proteinExistence type="predicted"/>
<dbReference type="STRING" id="288992.SAMN04488522_1021399"/>
<reference evidence="10" key="1">
    <citation type="submission" date="2016-11" db="EMBL/GenBank/DDBJ databases">
        <authorList>
            <person name="Varghese N."/>
            <person name="Submissions S."/>
        </authorList>
    </citation>
    <scope>NUCLEOTIDE SEQUENCE [LARGE SCALE GENOMIC DNA]</scope>
    <source>
        <strain evidence="10">DSM 16990</strain>
    </source>
</reference>
<feature type="signal peptide" evidence="7">
    <location>
        <begin position="1"/>
        <end position="27"/>
    </location>
</feature>
<evidence type="ECO:0000313" key="10">
    <source>
        <dbReference type="Proteomes" id="UP000184287"/>
    </source>
</evidence>
<dbReference type="PANTHER" id="PTHR30069">
    <property type="entry name" value="TONB-DEPENDENT OUTER MEMBRANE RECEPTOR"/>
    <property type="match status" value="1"/>
</dbReference>
<keyword evidence="2" id="KW-0813">Transport</keyword>
<comment type="subcellular location">
    <subcellularLocation>
        <location evidence="1">Cell outer membrane</location>
        <topology evidence="1">Multi-pass membrane protein</topology>
    </subcellularLocation>
</comment>
<dbReference type="InterPro" id="IPR036942">
    <property type="entry name" value="Beta-barrel_TonB_sf"/>
</dbReference>
<accession>A0A1M5BXR1</accession>
<dbReference type="OrthoDB" id="9768147at2"/>
<keyword evidence="6" id="KW-0998">Cell outer membrane</keyword>
<protein>
    <submittedName>
        <fullName evidence="9">Carboxypeptidase regulatory-like domain-containing protein</fullName>
    </submittedName>
</protein>
<evidence type="ECO:0000256" key="4">
    <source>
        <dbReference type="ARBA" id="ARBA00022692"/>
    </source>
</evidence>
<evidence type="ECO:0000256" key="1">
    <source>
        <dbReference type="ARBA" id="ARBA00004571"/>
    </source>
</evidence>
<dbReference type="GO" id="GO:0030246">
    <property type="term" value="F:carbohydrate binding"/>
    <property type="evidence" value="ECO:0007669"/>
    <property type="project" value="InterPro"/>
</dbReference>
<dbReference type="InterPro" id="IPR057601">
    <property type="entry name" value="Oar-like_b-barrel"/>
</dbReference>
<evidence type="ECO:0000256" key="6">
    <source>
        <dbReference type="ARBA" id="ARBA00023237"/>
    </source>
</evidence>
<keyword evidence="7" id="KW-0732">Signal</keyword>
<keyword evidence="9" id="KW-0121">Carboxypeptidase</keyword>
<dbReference type="GO" id="GO:0044718">
    <property type="term" value="P:siderophore transmembrane transport"/>
    <property type="evidence" value="ECO:0007669"/>
    <property type="project" value="TreeGrafter"/>
</dbReference>
<dbReference type="Gene3D" id="2.40.170.20">
    <property type="entry name" value="TonB-dependent receptor, beta-barrel domain"/>
    <property type="match status" value="1"/>
</dbReference>
<dbReference type="GO" id="GO:0009279">
    <property type="term" value="C:cell outer membrane"/>
    <property type="evidence" value="ECO:0007669"/>
    <property type="project" value="UniProtKB-SubCell"/>
</dbReference>
<evidence type="ECO:0000256" key="2">
    <source>
        <dbReference type="ARBA" id="ARBA00022448"/>
    </source>
</evidence>
<dbReference type="Proteomes" id="UP000184287">
    <property type="component" value="Unassembled WGS sequence"/>
</dbReference>
<feature type="domain" description="TonB-dependent transporter Oar-like beta-barrel" evidence="8">
    <location>
        <begin position="251"/>
        <end position="1028"/>
    </location>
</feature>
<dbReference type="EMBL" id="FQUQ01000002">
    <property type="protein sequence ID" value="SHF47170.1"/>
    <property type="molecule type" value="Genomic_DNA"/>
</dbReference>
<dbReference type="InterPro" id="IPR039426">
    <property type="entry name" value="TonB-dep_rcpt-like"/>
</dbReference>
<feature type="chain" id="PRO_5012296349" evidence="7">
    <location>
        <begin position="28"/>
        <end position="1095"/>
    </location>
</feature>
<dbReference type="InterPro" id="IPR013784">
    <property type="entry name" value="Carb-bd-like_fold"/>
</dbReference>
<sequence length="1095" mass="121792">MKNTYKIYSGYPLLVLILLLCAFSLSAQETGGTLAGQVTDPKGGPLPGATITAIHTPSGTRYALSTDADGRYTLNNLRIGGPYAVTSAMIGMQSDKKENITVRLGAAQLLNFRLLENNQQLAEVMISAHVSPGQANTYGTGKNISAAQVRNMPTVSRSLTDITRLTPQGSRDNSFGGTNFRYNNVTIDGAINNDAIGFSPSAGGQTGTSGMTGSSTRTNSISLDAIEDMQVYLAPFDVKIGNFTGGSINAVTRSGTNSISGSVYGFGRNAAITGKDRVGTLGVMNNDFYDYQTGLRIGFPIIKNKLFFFSNEEITRRQDPTQLFVGTAETAGIMSVSDAEHIKNTTISRYGNIFDAGTAGIYNNWNRSSKFFNRLDWNINDQLQLAIRNNTILSKATHMDRDQQDFRFSSMAFEQKNNQSSTVAELKSRFNNQLSGNLVLGYTMVNDNRTPLSDPTLPQVQIQGNTPGTTIYLGTDREASIFDMKQKTWELTANLNWNLGRHKLLLGTHNELYRINYGFVNSWNGRVDYLNIDDFLNNNPYRVRGSYNYTDNTRDYILNNPAANFKVNMYSLYLQDEIRLSDKLSITPGLRADLTYLPVHPELSNKVKNILTDPDFGSTYTYTPLNRLQNNFLKKIQLSPRVGFRYDAMGDQSLILRGGAGIFTGRIPFAWLAYAYYNTGDSYGAFDQKADQQPFTPGSDPIRPNPNAIGNFISQNGTIINNPNSGRTQADLVDNDFLMPKVFRGSLGLDYSMEKDWKFTVEGMYTKNIRDVLFQQLNTRDNPKWYGYDTERQQPLYSGSVDPRFSNIYLLSNTSEGYRYSLTGTISKTILEKLNATISYTYGESKDLSNGVRNSMESNWQLNQSLLPNKPSLAYSNFDIRQRIVANISYNLIWEKAGKTNVSLFLSAQSGSPFSYGIVNNSIQGLPQQVSLVYIPKREQAINNFQDKAATAAHPAQTAAEQATAFNAFIDGNPYLNSRRGNFTERNAGRTPWNVQADLHLAQDLFFNKSKTQYLTITADITNLTNLISKNWGVQYFSANTFNSTSSVGLTPTLFPPQQNEGNIPVYTFNNPGKPYSIDYFSSRAQLQLGLRYTF</sequence>
<evidence type="ECO:0000256" key="3">
    <source>
        <dbReference type="ARBA" id="ARBA00022452"/>
    </source>
</evidence>
<name>A0A1M5BXR1_9SPHI</name>
<keyword evidence="3" id="KW-1134">Transmembrane beta strand</keyword>
<dbReference type="Pfam" id="PF25183">
    <property type="entry name" value="OMP_b-brl_4"/>
    <property type="match status" value="1"/>
</dbReference>
<evidence type="ECO:0000256" key="7">
    <source>
        <dbReference type="SAM" id="SignalP"/>
    </source>
</evidence>
<evidence type="ECO:0000259" key="8">
    <source>
        <dbReference type="Pfam" id="PF25183"/>
    </source>
</evidence>
<keyword evidence="5" id="KW-0472">Membrane</keyword>
<evidence type="ECO:0000313" key="9">
    <source>
        <dbReference type="EMBL" id="SHF47170.1"/>
    </source>
</evidence>
<keyword evidence="9" id="KW-0378">Hydrolase</keyword>
<dbReference type="SUPFAM" id="SSF49452">
    <property type="entry name" value="Starch-binding domain-like"/>
    <property type="match status" value="1"/>
</dbReference>
<dbReference type="GO" id="GO:0004180">
    <property type="term" value="F:carboxypeptidase activity"/>
    <property type="evidence" value="ECO:0007669"/>
    <property type="project" value="UniProtKB-KW"/>
</dbReference>
<organism evidence="9 10">
    <name type="scientific">Pedobacter caeni</name>
    <dbReference type="NCBI Taxonomy" id="288992"/>
    <lineage>
        <taxon>Bacteria</taxon>
        <taxon>Pseudomonadati</taxon>
        <taxon>Bacteroidota</taxon>
        <taxon>Sphingobacteriia</taxon>
        <taxon>Sphingobacteriales</taxon>
        <taxon>Sphingobacteriaceae</taxon>
        <taxon>Pedobacter</taxon>
    </lineage>
</organism>
<keyword evidence="10" id="KW-1185">Reference proteome</keyword>
<gene>
    <name evidence="9" type="ORF">SAMN04488522_1021399</name>
</gene>
<dbReference type="AlphaFoldDB" id="A0A1M5BXR1"/>
<dbReference type="Pfam" id="PF13620">
    <property type="entry name" value="CarboxypepD_reg"/>
    <property type="match status" value="1"/>
</dbReference>
<evidence type="ECO:0000256" key="5">
    <source>
        <dbReference type="ARBA" id="ARBA00023136"/>
    </source>
</evidence>
<keyword evidence="9" id="KW-0645">Protease</keyword>